<protein>
    <recommendedName>
        <fullName evidence="4">Intimal thickness related receptor IRP domain-containing protein</fullName>
    </recommendedName>
</protein>
<organism evidence="3">
    <name type="scientific">Cuerna arida</name>
    <dbReference type="NCBI Taxonomy" id="1464854"/>
    <lineage>
        <taxon>Eukaryota</taxon>
        <taxon>Metazoa</taxon>
        <taxon>Ecdysozoa</taxon>
        <taxon>Arthropoda</taxon>
        <taxon>Hexapoda</taxon>
        <taxon>Insecta</taxon>
        <taxon>Pterygota</taxon>
        <taxon>Neoptera</taxon>
        <taxon>Paraneoptera</taxon>
        <taxon>Hemiptera</taxon>
        <taxon>Auchenorrhyncha</taxon>
        <taxon>Membracoidea</taxon>
        <taxon>Cicadellidae</taxon>
        <taxon>Cicadellinae</taxon>
        <taxon>Proconiini</taxon>
        <taxon>Cuerna</taxon>
    </lineage>
</organism>
<feature type="transmembrane region" description="Helical" evidence="1">
    <location>
        <begin position="66"/>
        <end position="85"/>
    </location>
</feature>
<keyword evidence="1" id="KW-0812">Transmembrane</keyword>
<keyword evidence="2" id="KW-0732">Signal</keyword>
<evidence type="ECO:0000256" key="1">
    <source>
        <dbReference type="SAM" id="Phobius"/>
    </source>
</evidence>
<name>A0A1B6F959_9HEMI</name>
<reference evidence="3" key="1">
    <citation type="submission" date="2015-11" db="EMBL/GenBank/DDBJ databases">
        <title>De novo transcriptome assembly of four potential Pierce s Disease insect vectors from Arizona vineyards.</title>
        <authorList>
            <person name="Tassone E.E."/>
        </authorList>
    </citation>
    <scope>NUCLEOTIDE SEQUENCE</scope>
</reference>
<keyword evidence="1" id="KW-1133">Transmembrane helix</keyword>
<evidence type="ECO:0000313" key="3">
    <source>
        <dbReference type="EMBL" id="JAS46413.1"/>
    </source>
</evidence>
<evidence type="ECO:0000256" key="2">
    <source>
        <dbReference type="SAM" id="SignalP"/>
    </source>
</evidence>
<evidence type="ECO:0008006" key="4">
    <source>
        <dbReference type="Google" id="ProtNLM"/>
    </source>
</evidence>
<feature type="signal peptide" evidence="2">
    <location>
        <begin position="1"/>
        <end position="22"/>
    </location>
</feature>
<proteinExistence type="predicted"/>
<gene>
    <name evidence="3" type="ORF">g.9313</name>
</gene>
<keyword evidence="1" id="KW-0472">Membrane</keyword>
<dbReference type="AlphaFoldDB" id="A0A1B6F959"/>
<feature type="chain" id="PRO_5008582791" description="Intimal thickness related receptor IRP domain-containing protein" evidence="2">
    <location>
        <begin position="23"/>
        <end position="222"/>
    </location>
</feature>
<accession>A0A1B6F959</accession>
<sequence length="222" mass="25770">MIDSMISMVIAILLYLSLQVYTYQSAVKDGTVRYRTKHLMSTLFFMYGGLLFIYRIECQLWKTNSLLSRFLYKVIATVVALEVLINCLWRSIEYFILVLLQTAVNSLFQKIGICSHVGEWPFTSLLYVISLSIYSFANNGDRYYDYYFNDEDSDNETYPTSLTDSTSLSEYTGYGDTNFQNTEIRLQPPTPARVSYRGKYTVTARHEAPLRRSTRHRNSTLT</sequence>
<feature type="transmembrane region" description="Helical" evidence="1">
    <location>
        <begin position="38"/>
        <end position="54"/>
    </location>
</feature>
<dbReference type="EMBL" id="GECZ01023356">
    <property type="protein sequence ID" value="JAS46413.1"/>
    <property type="molecule type" value="Transcribed_RNA"/>
</dbReference>